<dbReference type="Proteomes" id="UP000640426">
    <property type="component" value="Unassembled WGS sequence"/>
</dbReference>
<sequence length="74" mass="8286">MINAWLRPNGRKGLRNAILVIYLVECAHHVARRVVQSFDDPRIQLIGFPGCYPNDHAFAMMKALTAHPDCGQGL</sequence>
<comment type="caution">
    <text evidence="2">The sequence shown here is derived from an EMBL/GenBank/DDBJ whole genome shotgun (WGS) entry which is preliminary data.</text>
</comment>
<proteinExistence type="predicted"/>
<organism evidence="2 3">
    <name type="scientific">Sphingomonas mollis</name>
    <dbReference type="NCBI Taxonomy" id="2795726"/>
    <lineage>
        <taxon>Bacteria</taxon>
        <taxon>Pseudomonadati</taxon>
        <taxon>Pseudomonadota</taxon>
        <taxon>Alphaproteobacteria</taxon>
        <taxon>Sphingomonadales</taxon>
        <taxon>Sphingomonadaceae</taxon>
        <taxon>Sphingomonas</taxon>
    </lineage>
</organism>
<protein>
    <submittedName>
        <fullName evidence="2">UxaA family hydrolase</fullName>
    </submittedName>
</protein>
<dbReference type="EMBL" id="JAELXS010000002">
    <property type="protein sequence ID" value="MBJ6121074.1"/>
    <property type="molecule type" value="Genomic_DNA"/>
</dbReference>
<reference evidence="3" key="1">
    <citation type="submission" date="2020-12" db="EMBL/GenBank/DDBJ databases">
        <title>Hymenobacter sp.</title>
        <authorList>
            <person name="Kim M.K."/>
        </authorList>
    </citation>
    <scope>NUCLEOTIDE SEQUENCE [LARGE SCALE GENOMIC DNA]</scope>
    <source>
        <strain evidence="3">BT553</strain>
    </source>
</reference>
<evidence type="ECO:0000313" key="2">
    <source>
        <dbReference type="EMBL" id="MBJ6121074.1"/>
    </source>
</evidence>
<accession>A0ABS0XLZ8</accession>
<keyword evidence="3" id="KW-1185">Reference proteome</keyword>
<dbReference type="GO" id="GO:0016787">
    <property type="term" value="F:hydrolase activity"/>
    <property type="evidence" value="ECO:0007669"/>
    <property type="project" value="UniProtKB-KW"/>
</dbReference>
<feature type="domain" description="D-galactarate/Altronate dehydratase second" evidence="1">
    <location>
        <begin position="5"/>
        <end position="70"/>
    </location>
</feature>
<dbReference type="Pfam" id="PF04295">
    <property type="entry name" value="GD_AH_second"/>
    <property type="match status" value="1"/>
</dbReference>
<gene>
    <name evidence="2" type="ORF">JAO74_04625</name>
</gene>
<dbReference type="InterPro" id="IPR007392">
    <property type="entry name" value="GD_AH_second"/>
</dbReference>
<name>A0ABS0XLZ8_9SPHN</name>
<dbReference type="RefSeq" id="WP_199035620.1">
    <property type="nucleotide sequence ID" value="NZ_JAELXS010000002.1"/>
</dbReference>
<evidence type="ECO:0000313" key="3">
    <source>
        <dbReference type="Proteomes" id="UP000640426"/>
    </source>
</evidence>
<evidence type="ECO:0000259" key="1">
    <source>
        <dbReference type="Pfam" id="PF04295"/>
    </source>
</evidence>
<keyword evidence="2" id="KW-0378">Hydrolase</keyword>